<evidence type="ECO:0000313" key="2">
    <source>
        <dbReference type="Proteomes" id="UP001331761"/>
    </source>
</evidence>
<sequence>MSDKNVLHGSGTAKERDLLPLVHSLVEACTSKGVEEQRKLAECFKMCNDDSCLLLLCKFIQALINTGSM</sequence>
<dbReference type="AlphaFoldDB" id="A0AAN8IDB9"/>
<protein>
    <submittedName>
        <fullName evidence="1">Uncharacterized protein</fullName>
    </submittedName>
</protein>
<dbReference type="EMBL" id="WIXE01025285">
    <property type="protein sequence ID" value="KAK5964848.1"/>
    <property type="molecule type" value="Genomic_DNA"/>
</dbReference>
<evidence type="ECO:0000313" key="1">
    <source>
        <dbReference type="EMBL" id="KAK5964848.1"/>
    </source>
</evidence>
<reference evidence="1 2" key="1">
    <citation type="submission" date="2019-10" db="EMBL/GenBank/DDBJ databases">
        <title>Assembly and Annotation for the nematode Trichostrongylus colubriformis.</title>
        <authorList>
            <person name="Martin J."/>
        </authorList>
    </citation>
    <scope>NUCLEOTIDE SEQUENCE [LARGE SCALE GENOMIC DNA]</scope>
    <source>
        <strain evidence="1">G859</strain>
        <tissue evidence="1">Whole worm</tissue>
    </source>
</reference>
<keyword evidence="2" id="KW-1185">Reference proteome</keyword>
<gene>
    <name evidence="1" type="ORF">GCK32_007345</name>
</gene>
<proteinExistence type="predicted"/>
<feature type="non-terminal residue" evidence="1">
    <location>
        <position position="69"/>
    </location>
</feature>
<organism evidence="1 2">
    <name type="scientific">Trichostrongylus colubriformis</name>
    <name type="common">Black scour worm</name>
    <dbReference type="NCBI Taxonomy" id="6319"/>
    <lineage>
        <taxon>Eukaryota</taxon>
        <taxon>Metazoa</taxon>
        <taxon>Ecdysozoa</taxon>
        <taxon>Nematoda</taxon>
        <taxon>Chromadorea</taxon>
        <taxon>Rhabditida</taxon>
        <taxon>Rhabditina</taxon>
        <taxon>Rhabditomorpha</taxon>
        <taxon>Strongyloidea</taxon>
        <taxon>Trichostrongylidae</taxon>
        <taxon>Trichostrongylus</taxon>
    </lineage>
</organism>
<dbReference type="Proteomes" id="UP001331761">
    <property type="component" value="Unassembled WGS sequence"/>
</dbReference>
<accession>A0AAN8IDB9</accession>
<name>A0AAN8IDB9_TRICO</name>
<comment type="caution">
    <text evidence="1">The sequence shown here is derived from an EMBL/GenBank/DDBJ whole genome shotgun (WGS) entry which is preliminary data.</text>
</comment>